<feature type="domain" description="YknX-like beta-barrel" evidence="5">
    <location>
        <begin position="227"/>
        <end position="307"/>
    </location>
</feature>
<sequence length="430" mass="47125">MKNKKSSRKKWIFIAIFVLIAAIVSVAGLKGGDDRMEVTIKSVKRGDITSIVTATGKIQPEVEVVISSEVPGEIIELPVKDGDPVEKGELLVRVNPDTLEAQVKQQEASLASTKAGAAQRRAEMLQAQLDLNRIEGLFKKEFSTQDDLEQARTRLEVAKAAHESSLFQIKRQEMQLKEANDQLAKASIYSPITGTVVSLASELGDRVVGTGQFAGTEIMRVANLNNMEVQVDVSEADIVNVAIDDKATIEVDALPKEPLEGIVTEIANSAESTGQRSQEQLTTFAVRIKLTEPAARLRPGMTATADIETDTVEDVVKAPLGSVVVRPKREVEKGQKGDKEDNDDTDESSEEDDGKKDDKDDRVRVVFLAKDGKAILTKVETGIADRDFIELKSGVEEGDRIITGSYRALTRDLKDESEIKEKKIKKKEDK</sequence>
<dbReference type="NCBIfam" id="TIGR01730">
    <property type="entry name" value="RND_mfp"/>
    <property type="match status" value="1"/>
</dbReference>
<evidence type="ECO:0000259" key="4">
    <source>
        <dbReference type="Pfam" id="PF25917"/>
    </source>
</evidence>
<proteinExistence type="inferred from homology"/>
<dbReference type="GO" id="GO:1990961">
    <property type="term" value="P:xenobiotic detoxification by transmembrane export across the plasma membrane"/>
    <property type="evidence" value="ECO:0007669"/>
    <property type="project" value="InterPro"/>
</dbReference>
<dbReference type="Gene3D" id="6.10.140.1990">
    <property type="match status" value="1"/>
</dbReference>
<feature type="region of interest" description="Disordered" evidence="3">
    <location>
        <begin position="326"/>
        <end position="358"/>
    </location>
</feature>
<evidence type="ECO:0000256" key="1">
    <source>
        <dbReference type="ARBA" id="ARBA00009477"/>
    </source>
</evidence>
<dbReference type="GO" id="GO:0015562">
    <property type="term" value="F:efflux transmembrane transporter activity"/>
    <property type="evidence" value="ECO:0007669"/>
    <property type="project" value="TreeGrafter"/>
</dbReference>
<evidence type="ECO:0000259" key="5">
    <source>
        <dbReference type="Pfam" id="PF25990"/>
    </source>
</evidence>
<comment type="similarity">
    <text evidence="1">Belongs to the membrane fusion protein (MFP) (TC 8.A.1) family.</text>
</comment>
<dbReference type="AlphaFoldDB" id="A0A6B2M2Q0"/>
<organism evidence="6 7">
    <name type="scientific">Oceanipulchritudo coccoides</name>
    <dbReference type="NCBI Taxonomy" id="2706888"/>
    <lineage>
        <taxon>Bacteria</taxon>
        <taxon>Pseudomonadati</taxon>
        <taxon>Verrucomicrobiota</taxon>
        <taxon>Opitutia</taxon>
        <taxon>Puniceicoccales</taxon>
        <taxon>Oceanipulchritudinaceae</taxon>
        <taxon>Oceanipulchritudo</taxon>
    </lineage>
</organism>
<accession>A0A6B2M2Q0</accession>
<feature type="compositionally biased region" description="Acidic residues" evidence="3">
    <location>
        <begin position="340"/>
        <end position="352"/>
    </location>
</feature>
<evidence type="ECO:0000313" key="6">
    <source>
        <dbReference type="EMBL" id="NDV61990.1"/>
    </source>
</evidence>
<dbReference type="GO" id="GO:0030313">
    <property type="term" value="C:cell envelope"/>
    <property type="evidence" value="ECO:0007669"/>
    <property type="project" value="UniProtKB-SubCell"/>
</dbReference>
<dbReference type="RefSeq" id="WP_163963489.1">
    <property type="nucleotide sequence ID" value="NZ_JAAGNX010000002.1"/>
</dbReference>
<dbReference type="InterPro" id="IPR058636">
    <property type="entry name" value="Beta-barrel_YknX"/>
</dbReference>
<dbReference type="GO" id="GO:1990195">
    <property type="term" value="C:macrolide transmembrane transporter complex"/>
    <property type="evidence" value="ECO:0007669"/>
    <property type="project" value="InterPro"/>
</dbReference>
<dbReference type="GO" id="GO:1990281">
    <property type="term" value="C:efflux pump complex"/>
    <property type="evidence" value="ECO:0007669"/>
    <property type="project" value="TreeGrafter"/>
</dbReference>
<feature type="domain" description="Multidrug resistance protein MdtA-like barrel-sandwich hybrid" evidence="4">
    <location>
        <begin position="64"/>
        <end position="208"/>
    </location>
</feature>
<comment type="caution">
    <text evidence="6">The sequence shown here is derived from an EMBL/GenBank/DDBJ whole genome shotgun (WGS) entry which is preliminary data.</text>
</comment>
<dbReference type="EMBL" id="JAAGNX010000002">
    <property type="protein sequence ID" value="NDV61990.1"/>
    <property type="molecule type" value="Genomic_DNA"/>
</dbReference>
<dbReference type="Gene3D" id="2.40.30.170">
    <property type="match status" value="1"/>
</dbReference>
<dbReference type="Pfam" id="PF25917">
    <property type="entry name" value="BSH_RND"/>
    <property type="match status" value="1"/>
</dbReference>
<name>A0A6B2M2Q0_9BACT</name>
<gene>
    <name evidence="6" type="ORF">G0Q06_05965</name>
</gene>
<dbReference type="Pfam" id="PF25990">
    <property type="entry name" value="Beta-barrel_YknX"/>
    <property type="match status" value="1"/>
</dbReference>
<dbReference type="InterPro" id="IPR030190">
    <property type="entry name" value="MacA_alpha-hairpin_sf"/>
</dbReference>
<dbReference type="PANTHER" id="PTHR30469">
    <property type="entry name" value="MULTIDRUG RESISTANCE PROTEIN MDTA"/>
    <property type="match status" value="1"/>
</dbReference>
<dbReference type="GO" id="GO:0019898">
    <property type="term" value="C:extrinsic component of membrane"/>
    <property type="evidence" value="ECO:0007669"/>
    <property type="project" value="InterPro"/>
</dbReference>
<keyword evidence="7" id="KW-1185">Reference proteome</keyword>
<reference evidence="6 7" key="1">
    <citation type="submission" date="2020-02" db="EMBL/GenBank/DDBJ databases">
        <title>Albibacoteraceae fam. nov., the first described family within the subdivision 4 Verrucomicrobia.</title>
        <authorList>
            <person name="Xi F."/>
        </authorList>
    </citation>
    <scope>NUCLEOTIDE SEQUENCE [LARGE SCALE GENOMIC DNA]</scope>
    <source>
        <strain evidence="6 7">CK1056</strain>
    </source>
</reference>
<dbReference type="Proteomes" id="UP000478417">
    <property type="component" value="Unassembled WGS sequence"/>
</dbReference>
<protein>
    <submittedName>
        <fullName evidence="6">Efflux RND transporter periplasmic adaptor subunit</fullName>
    </submittedName>
</protein>
<keyword evidence="2" id="KW-0175">Coiled coil</keyword>
<dbReference type="Gene3D" id="2.40.420.20">
    <property type="match status" value="1"/>
</dbReference>
<evidence type="ECO:0000313" key="7">
    <source>
        <dbReference type="Proteomes" id="UP000478417"/>
    </source>
</evidence>
<dbReference type="PANTHER" id="PTHR30469:SF33">
    <property type="entry name" value="SLR1207 PROTEIN"/>
    <property type="match status" value="1"/>
</dbReference>
<dbReference type="InterPro" id="IPR006143">
    <property type="entry name" value="RND_pump_MFP"/>
</dbReference>
<evidence type="ECO:0000256" key="2">
    <source>
        <dbReference type="ARBA" id="ARBA00023054"/>
    </source>
</evidence>
<evidence type="ECO:0000256" key="3">
    <source>
        <dbReference type="SAM" id="MobiDB-lite"/>
    </source>
</evidence>
<dbReference type="InterPro" id="IPR058625">
    <property type="entry name" value="MdtA-like_BSH"/>
</dbReference>
<dbReference type="SUPFAM" id="SSF111369">
    <property type="entry name" value="HlyD-like secretion proteins"/>
    <property type="match status" value="1"/>
</dbReference>
<feature type="compositionally biased region" description="Basic and acidic residues" evidence="3">
    <location>
        <begin position="327"/>
        <end position="339"/>
    </location>
</feature>